<keyword evidence="2" id="KW-1185">Reference proteome</keyword>
<dbReference type="EMBL" id="CP048409">
    <property type="protein sequence ID" value="QIA06428.1"/>
    <property type="molecule type" value="Genomic_DNA"/>
</dbReference>
<sequence>MKSIKGKTMNSDNIEKANQLLSESQKLYKKGIDALNAGEDPKEVRKKYADEAGEKLDRGMELLWG</sequence>
<reference evidence="1 2" key="1">
    <citation type="submission" date="2020-02" db="EMBL/GenBank/DDBJ databases">
        <title>Genome sequencing for Draconibacterium sp. strain M1.</title>
        <authorList>
            <person name="Park S.-J."/>
        </authorList>
    </citation>
    <scope>NUCLEOTIDE SEQUENCE [LARGE SCALE GENOMIC DNA]</scope>
    <source>
        <strain evidence="1 2">M1</strain>
    </source>
</reference>
<name>A0A6C0R7X9_9BACT</name>
<evidence type="ECO:0000313" key="1">
    <source>
        <dbReference type="EMBL" id="QIA06428.1"/>
    </source>
</evidence>
<dbReference type="KEGG" id="drc:G0Q07_01200"/>
<evidence type="ECO:0000313" key="2">
    <source>
        <dbReference type="Proteomes" id="UP000474630"/>
    </source>
</evidence>
<dbReference type="Proteomes" id="UP000474630">
    <property type="component" value="Chromosome"/>
</dbReference>
<dbReference type="RefSeq" id="WP_163344361.1">
    <property type="nucleotide sequence ID" value="NZ_CP048409.1"/>
</dbReference>
<proteinExistence type="predicted"/>
<organism evidence="1 2">
    <name type="scientific">Draconibacterium halophilum</name>
    <dbReference type="NCBI Taxonomy" id="2706887"/>
    <lineage>
        <taxon>Bacteria</taxon>
        <taxon>Pseudomonadati</taxon>
        <taxon>Bacteroidota</taxon>
        <taxon>Bacteroidia</taxon>
        <taxon>Marinilabiliales</taxon>
        <taxon>Prolixibacteraceae</taxon>
        <taxon>Draconibacterium</taxon>
    </lineage>
</organism>
<gene>
    <name evidence="1" type="ORF">G0Q07_01200</name>
</gene>
<accession>A0A6C0R7X9</accession>
<protein>
    <submittedName>
        <fullName evidence="1">Uncharacterized protein</fullName>
    </submittedName>
</protein>
<dbReference type="AlphaFoldDB" id="A0A6C0R7X9"/>